<name>A0A397Q5S8_9HYPH</name>
<dbReference type="InterPro" id="IPR008999">
    <property type="entry name" value="Actin-crosslinking"/>
</dbReference>
<dbReference type="InterPro" id="IPR010414">
    <property type="entry name" value="FRG1"/>
</dbReference>
<dbReference type="AlphaFoldDB" id="A0A397Q5S8"/>
<dbReference type="Gene3D" id="2.80.10.50">
    <property type="match status" value="1"/>
</dbReference>
<dbReference type="EMBL" id="QXDF01000001">
    <property type="protein sequence ID" value="RIA55809.1"/>
    <property type="molecule type" value="Genomic_DNA"/>
</dbReference>
<dbReference type="SUPFAM" id="SSF50405">
    <property type="entry name" value="Actin-crosslinking proteins"/>
    <property type="match status" value="1"/>
</dbReference>
<evidence type="ECO:0000313" key="2">
    <source>
        <dbReference type="EMBL" id="RIA55809.1"/>
    </source>
</evidence>
<feature type="signal peptide" evidence="1">
    <location>
        <begin position="1"/>
        <end position="32"/>
    </location>
</feature>
<proteinExistence type="predicted"/>
<keyword evidence="1" id="KW-0732">Signal</keyword>
<dbReference type="OrthoDB" id="8114226at2"/>
<reference evidence="2 3" key="1">
    <citation type="submission" date="2018-08" db="EMBL/GenBank/DDBJ databases">
        <title>Genomic Encyclopedia of Archaeal and Bacterial Type Strains, Phase II (KMG-II): from individual species to whole genera.</title>
        <authorList>
            <person name="Goeker M."/>
        </authorList>
    </citation>
    <scope>NUCLEOTIDE SEQUENCE [LARGE SCALE GENOMIC DNA]</scope>
    <source>
        <strain evidence="2 3">DSM 5002</strain>
    </source>
</reference>
<evidence type="ECO:0000256" key="1">
    <source>
        <dbReference type="SAM" id="SignalP"/>
    </source>
</evidence>
<dbReference type="Proteomes" id="UP000266273">
    <property type="component" value="Unassembled WGS sequence"/>
</dbReference>
<dbReference type="CDD" id="cd00257">
    <property type="entry name" value="beta-trefoil_FSCN-like"/>
    <property type="match status" value="1"/>
</dbReference>
<organism evidence="2 3">
    <name type="scientific">Dichotomicrobium thermohalophilum</name>
    <dbReference type="NCBI Taxonomy" id="933063"/>
    <lineage>
        <taxon>Bacteria</taxon>
        <taxon>Pseudomonadati</taxon>
        <taxon>Pseudomonadota</taxon>
        <taxon>Alphaproteobacteria</taxon>
        <taxon>Hyphomicrobiales</taxon>
        <taxon>Hyphomicrobiaceae</taxon>
        <taxon>Dichotomicrobium</taxon>
    </lineage>
</organism>
<accession>A0A397Q5S8</accession>
<comment type="caution">
    <text evidence="2">The sequence shown here is derived from an EMBL/GenBank/DDBJ whole genome shotgun (WGS) entry which is preliminary data.</text>
</comment>
<sequence>MFQNFFTILPGRAFLLAAILALSALVPDTLHAAERIALQASDGTYIRAGVTKNTLLATGSPHIKGWETFTLIRLSDGKIALRSEQNGKYVRAGVGQNSLLAAVSSRIGGWEQFEFVGSGNTVALKSVQSGKCVRATEQGYLSATARECIDAEPKLSIVLLP</sequence>
<evidence type="ECO:0000313" key="3">
    <source>
        <dbReference type="Proteomes" id="UP000266273"/>
    </source>
</evidence>
<keyword evidence="3" id="KW-1185">Reference proteome</keyword>
<protein>
    <submittedName>
        <fullName evidence="2">FRG1-like protein</fullName>
    </submittedName>
</protein>
<dbReference type="RefSeq" id="WP_119060661.1">
    <property type="nucleotide sequence ID" value="NZ_QXDF01000001.1"/>
</dbReference>
<dbReference type="Pfam" id="PF06229">
    <property type="entry name" value="FRG1"/>
    <property type="match status" value="1"/>
</dbReference>
<feature type="chain" id="PRO_5017392652" evidence="1">
    <location>
        <begin position="33"/>
        <end position="161"/>
    </location>
</feature>
<gene>
    <name evidence="2" type="ORF">BXY53_0891</name>
</gene>